<evidence type="ECO:0000256" key="4">
    <source>
        <dbReference type="ARBA" id="ARBA00023004"/>
    </source>
</evidence>
<evidence type="ECO:0000259" key="7">
    <source>
        <dbReference type="PROSITE" id="PS51296"/>
    </source>
</evidence>
<reference evidence="8 9" key="1">
    <citation type="submission" date="2023-10" db="EMBL/GenBank/DDBJ databases">
        <title>Complete Genome Sequence of Limnobacter thiooxidans CS-K2T, Isolated from freshwater lake sediments in Bavaria, Germany.</title>
        <authorList>
            <person name="Naruki M."/>
            <person name="Watanabe A."/>
            <person name="Warashina T."/>
            <person name="Morita T."/>
            <person name="Arakawa K."/>
        </authorList>
    </citation>
    <scope>NUCLEOTIDE SEQUENCE [LARGE SCALE GENOMIC DNA]</scope>
    <source>
        <strain evidence="8 9">CS-K2</strain>
    </source>
</reference>
<keyword evidence="3" id="KW-0560">Oxidoreductase</keyword>
<evidence type="ECO:0000256" key="5">
    <source>
        <dbReference type="ARBA" id="ARBA00023014"/>
    </source>
</evidence>
<dbReference type="PANTHER" id="PTHR21496:SF23">
    <property type="entry name" value="3-PHENYLPROPIONATE_CINNAMIC ACID DIOXYGENASE FERREDOXIN SUBUNIT"/>
    <property type="match status" value="1"/>
</dbReference>
<protein>
    <submittedName>
        <fullName evidence="8">Nitrite reductase small subunit NirD</fullName>
    </submittedName>
</protein>
<dbReference type="GO" id="GO:0051537">
    <property type="term" value="F:2 iron, 2 sulfur cluster binding"/>
    <property type="evidence" value="ECO:0007669"/>
    <property type="project" value="UniProtKB-KW"/>
</dbReference>
<keyword evidence="2" id="KW-0479">Metal-binding</keyword>
<gene>
    <name evidence="8" type="primary">nirD</name>
    <name evidence="8" type="ORF">RGQ30_05800</name>
</gene>
<evidence type="ECO:0000313" key="9">
    <source>
        <dbReference type="Proteomes" id="UP001329151"/>
    </source>
</evidence>
<dbReference type="AlphaFoldDB" id="A0AA86M832"/>
<evidence type="ECO:0000256" key="3">
    <source>
        <dbReference type="ARBA" id="ARBA00023002"/>
    </source>
</evidence>
<dbReference type="Gene3D" id="2.102.10.10">
    <property type="entry name" value="Rieske [2Fe-2S] iron-sulphur domain"/>
    <property type="match status" value="1"/>
</dbReference>
<dbReference type="InterPro" id="IPR017941">
    <property type="entry name" value="Rieske_2Fe-2S"/>
</dbReference>
<dbReference type="GO" id="GO:0042128">
    <property type="term" value="P:nitrate assimilation"/>
    <property type="evidence" value="ECO:0007669"/>
    <property type="project" value="UniProtKB-KW"/>
</dbReference>
<keyword evidence="9" id="KW-1185">Reference proteome</keyword>
<keyword evidence="5" id="KW-0411">Iron-sulfur</keyword>
<accession>A0AA86M832</accession>
<sequence length="123" mass="13542">MSASLLEEQKEIQMEWINICAVEDIPVLGSRIVRRPVGQDIAIFRNSEQQVFALLDECPHKKGPLSQGIVHGTTVTCPLHNWQIGLADGCAREPDEGCTAKFAVQVIDGRVHLKTSEVKSHGI</sequence>
<dbReference type="CDD" id="cd03530">
    <property type="entry name" value="Rieske_NirD_small_Bacillus"/>
    <property type="match status" value="1"/>
</dbReference>
<dbReference type="GO" id="GO:0008942">
    <property type="term" value="F:nitrite reductase [NAD(P)H] activity"/>
    <property type="evidence" value="ECO:0007669"/>
    <property type="project" value="InterPro"/>
</dbReference>
<dbReference type="PROSITE" id="PS51296">
    <property type="entry name" value="RIESKE"/>
    <property type="match status" value="1"/>
</dbReference>
<dbReference type="InterPro" id="IPR036922">
    <property type="entry name" value="Rieske_2Fe-2S_sf"/>
</dbReference>
<dbReference type="SUPFAM" id="SSF50022">
    <property type="entry name" value="ISP domain"/>
    <property type="match status" value="1"/>
</dbReference>
<dbReference type="Proteomes" id="UP001329151">
    <property type="component" value="Chromosome"/>
</dbReference>
<evidence type="ECO:0000256" key="2">
    <source>
        <dbReference type="ARBA" id="ARBA00022723"/>
    </source>
</evidence>
<name>A0AA86M832_9BURK</name>
<evidence type="ECO:0000256" key="6">
    <source>
        <dbReference type="ARBA" id="ARBA00023063"/>
    </source>
</evidence>
<dbReference type="KEGG" id="lto:RGQ30_05800"/>
<dbReference type="NCBIfam" id="TIGR02378">
    <property type="entry name" value="nirD_assim_sml"/>
    <property type="match status" value="1"/>
</dbReference>
<proteinExistence type="predicted"/>
<keyword evidence="4" id="KW-0408">Iron</keyword>
<dbReference type="GO" id="GO:0046872">
    <property type="term" value="F:metal ion binding"/>
    <property type="evidence" value="ECO:0007669"/>
    <property type="project" value="UniProtKB-KW"/>
</dbReference>
<organism evidence="8 9">
    <name type="scientific">Limnobacter thiooxidans</name>
    <dbReference type="NCBI Taxonomy" id="131080"/>
    <lineage>
        <taxon>Bacteria</taxon>
        <taxon>Pseudomonadati</taxon>
        <taxon>Pseudomonadota</taxon>
        <taxon>Betaproteobacteria</taxon>
        <taxon>Burkholderiales</taxon>
        <taxon>Burkholderiaceae</taxon>
        <taxon>Limnobacter</taxon>
    </lineage>
</organism>
<dbReference type="Pfam" id="PF00355">
    <property type="entry name" value="Rieske"/>
    <property type="match status" value="1"/>
</dbReference>
<keyword evidence="1" id="KW-0001">2Fe-2S</keyword>
<evidence type="ECO:0000256" key="1">
    <source>
        <dbReference type="ARBA" id="ARBA00022714"/>
    </source>
</evidence>
<dbReference type="RefSeq" id="WP_130558408.1">
    <property type="nucleotide sequence ID" value="NZ_AP028947.1"/>
</dbReference>
<keyword evidence="6" id="KW-0534">Nitrate assimilation</keyword>
<evidence type="ECO:0000313" key="8">
    <source>
        <dbReference type="EMBL" id="BET25079.1"/>
    </source>
</evidence>
<dbReference type="InterPro" id="IPR012748">
    <property type="entry name" value="Rieske-like_NirD"/>
</dbReference>
<dbReference type="PANTHER" id="PTHR21496">
    <property type="entry name" value="FERREDOXIN-RELATED"/>
    <property type="match status" value="1"/>
</dbReference>
<feature type="domain" description="Rieske" evidence="7">
    <location>
        <begin position="17"/>
        <end position="113"/>
    </location>
</feature>
<dbReference type="EMBL" id="AP028947">
    <property type="protein sequence ID" value="BET25079.1"/>
    <property type="molecule type" value="Genomic_DNA"/>
</dbReference>